<dbReference type="AlphaFoldDB" id="A0A0M7ATF2"/>
<evidence type="ECO:0000256" key="1">
    <source>
        <dbReference type="SAM" id="Coils"/>
    </source>
</evidence>
<accession>A0A0M7ATF2</accession>
<evidence type="ECO:0000313" key="3">
    <source>
        <dbReference type="EMBL" id="CTQ77781.1"/>
    </source>
</evidence>
<gene>
    <name evidence="3" type="ORF">LA5096_05275</name>
</gene>
<dbReference type="Proteomes" id="UP000049983">
    <property type="component" value="Unassembled WGS sequence"/>
</dbReference>
<evidence type="ECO:0000256" key="2">
    <source>
        <dbReference type="SAM" id="MobiDB-lite"/>
    </source>
</evidence>
<feature type="compositionally biased region" description="Polar residues" evidence="2">
    <location>
        <begin position="167"/>
        <end position="184"/>
    </location>
</feature>
<feature type="region of interest" description="Disordered" evidence="2">
    <location>
        <begin position="260"/>
        <end position="280"/>
    </location>
</feature>
<organism evidence="3 4">
    <name type="scientific">Roseibium album</name>
    <dbReference type="NCBI Taxonomy" id="311410"/>
    <lineage>
        <taxon>Bacteria</taxon>
        <taxon>Pseudomonadati</taxon>
        <taxon>Pseudomonadota</taxon>
        <taxon>Alphaproteobacteria</taxon>
        <taxon>Hyphomicrobiales</taxon>
        <taxon>Stappiaceae</taxon>
        <taxon>Roseibium</taxon>
    </lineage>
</organism>
<protein>
    <recommendedName>
        <fullName evidence="5">SPOR domain-containing protein</fullName>
    </recommendedName>
</protein>
<proteinExistence type="predicted"/>
<evidence type="ECO:0008006" key="5">
    <source>
        <dbReference type="Google" id="ProtNLM"/>
    </source>
</evidence>
<reference evidence="4" key="1">
    <citation type="submission" date="2015-07" db="EMBL/GenBank/DDBJ databases">
        <authorList>
            <person name="Rodrigo-Torres Lidia"/>
            <person name="Arahal R.David."/>
        </authorList>
    </citation>
    <scope>NUCLEOTIDE SEQUENCE [LARGE SCALE GENOMIC DNA]</scope>
    <source>
        <strain evidence="4">CECT 5096</strain>
    </source>
</reference>
<keyword evidence="4" id="KW-1185">Reference proteome</keyword>
<dbReference type="EMBL" id="CXWC01000014">
    <property type="protein sequence ID" value="CTQ77781.1"/>
    <property type="molecule type" value="Genomic_DNA"/>
</dbReference>
<keyword evidence="1" id="KW-0175">Coiled coil</keyword>
<name>A0A0M7ATF2_9HYPH</name>
<evidence type="ECO:0000313" key="4">
    <source>
        <dbReference type="Proteomes" id="UP000049983"/>
    </source>
</evidence>
<feature type="coiled-coil region" evidence="1">
    <location>
        <begin position="81"/>
        <end position="115"/>
    </location>
</feature>
<feature type="region of interest" description="Disordered" evidence="2">
    <location>
        <begin position="152"/>
        <end position="216"/>
    </location>
</feature>
<sequence length="381" mass="40475">MLSWAFAAILMGTVGVASYQFSGGSFSPGMVSGVAPAGMRLPDNGSVETTASIGINNPVAVMNLPGSQQRGVASSIEQSQIEVLQREVVGLRRRLVALSEQNLIYSRRIAALEQEVARTKLAYAGKTTSAEELAAIQEVVPRPGIVVTKTPRKPAIAKHEPAMPSAKPTSNSVGQVQKNLNSDPMKTDHAKAEPVPKAQTDVSRHLPPPETIPAPELGTEEPVRIITQSKNESAPLTTASIPTVVDQETETFNEIPTRSGLAPKVVTPSDPAGQIRGGGDSQIKRSDFGAVIGHYRTSAGAAKAWADFKEQNEDRMRDLRPLIRERQAPEGGVALMIGPFANAADASVACLRLLDTTEVCRPALYAGDPLVTAAEFRDSAF</sequence>
<feature type="compositionally biased region" description="Basic and acidic residues" evidence="2">
    <location>
        <begin position="185"/>
        <end position="194"/>
    </location>
</feature>